<dbReference type="HOGENOM" id="CLU_3293545_0_0_9"/>
<dbReference type="EMBL" id="LN831776">
    <property type="protein sequence ID" value="CQR55253.1"/>
    <property type="molecule type" value="Genomic_DNA"/>
</dbReference>
<dbReference type="PATRIC" id="fig|1073571.4.peg.3039"/>
<dbReference type="KEGG" id="pri:PRIO_2849"/>
<evidence type="ECO:0000313" key="1">
    <source>
        <dbReference type="EMBL" id="CQR55253.1"/>
    </source>
</evidence>
<dbReference type="Proteomes" id="UP000033163">
    <property type="component" value="Chromosome I"/>
</dbReference>
<evidence type="ECO:0000313" key="2">
    <source>
        <dbReference type="Proteomes" id="UP000033163"/>
    </source>
</evidence>
<dbReference type="AlphaFoldDB" id="A0A0E3WHG6"/>
<accession>A0A0E3WHG6</accession>
<organism evidence="1 2">
    <name type="scientific">Paenibacillus riograndensis SBR5</name>
    <dbReference type="NCBI Taxonomy" id="1073571"/>
    <lineage>
        <taxon>Bacteria</taxon>
        <taxon>Bacillati</taxon>
        <taxon>Bacillota</taxon>
        <taxon>Bacilli</taxon>
        <taxon>Bacillales</taxon>
        <taxon>Paenibacillaceae</taxon>
        <taxon>Paenibacillus</taxon>
        <taxon>Paenibacillus sonchi group</taxon>
    </lineage>
</organism>
<gene>
    <name evidence="1" type="ORF">PRIO_2849</name>
</gene>
<protein>
    <submittedName>
        <fullName evidence="1">Uncharacterized protein</fullName>
    </submittedName>
</protein>
<name>A0A0E3WHG6_9BACL</name>
<sequence length="40" mass="4799">MILTNQIKGILFQLNLMIREKRSGLWFLISKQRCSQIEFT</sequence>
<proteinExistence type="predicted"/>
<reference evidence="2" key="1">
    <citation type="submission" date="2015-03" db="EMBL/GenBank/DDBJ databases">
        <authorList>
            <person name="Wibberg D."/>
        </authorList>
    </citation>
    <scope>NUCLEOTIDE SEQUENCE [LARGE SCALE GENOMIC DNA]</scope>
</reference>